<proteinExistence type="predicted"/>
<reference evidence="1 2" key="1">
    <citation type="submission" date="2023-07" db="EMBL/GenBank/DDBJ databases">
        <title>Sorghum-associated microbial communities from plants grown in Nebraska, USA.</title>
        <authorList>
            <person name="Schachtman D."/>
        </authorList>
    </citation>
    <scope>NUCLEOTIDE SEQUENCE [LARGE SCALE GENOMIC DNA]</scope>
    <source>
        <strain evidence="1 2">CC482</strain>
    </source>
</reference>
<evidence type="ECO:0000313" key="2">
    <source>
        <dbReference type="Proteomes" id="UP001229346"/>
    </source>
</evidence>
<keyword evidence="2" id="KW-1185">Reference proteome</keyword>
<evidence type="ECO:0008006" key="3">
    <source>
        <dbReference type="Google" id="ProtNLM"/>
    </source>
</evidence>
<organism evidence="1 2">
    <name type="scientific">Paenibacillus harenae</name>
    <dbReference type="NCBI Taxonomy" id="306543"/>
    <lineage>
        <taxon>Bacteria</taxon>
        <taxon>Bacillati</taxon>
        <taxon>Bacillota</taxon>
        <taxon>Bacilli</taxon>
        <taxon>Bacillales</taxon>
        <taxon>Paenibacillaceae</taxon>
        <taxon>Paenibacillus</taxon>
    </lineage>
</organism>
<name>A0ABT9U439_PAEHA</name>
<dbReference type="Pfam" id="PF26595">
    <property type="entry name" value="A_ENA"/>
    <property type="match status" value="1"/>
</dbReference>
<gene>
    <name evidence="1" type="ORF">J2T15_003862</name>
</gene>
<protein>
    <recommendedName>
        <fullName evidence="3">Restriction endonuclease subunit S</fullName>
    </recommendedName>
</protein>
<dbReference type="Proteomes" id="UP001229346">
    <property type="component" value="Unassembled WGS sequence"/>
</dbReference>
<evidence type="ECO:0000313" key="1">
    <source>
        <dbReference type="EMBL" id="MDQ0114407.1"/>
    </source>
</evidence>
<accession>A0ABT9U439</accession>
<sequence length="114" mass="12715">MNREEAYLKMFTSAASMQLNIAVILEAKAMEAEKLQAWILNHVDSNIFDSQQSQLNQSLQFHDMVLETIEGITKVNQSMVSILKAILDKEEASEGFAGMEGGFGNNLSFGDRKQ</sequence>
<dbReference type="RefSeq" id="WP_307205739.1">
    <property type="nucleotide sequence ID" value="NZ_JAUSSU010000007.1"/>
</dbReference>
<comment type="caution">
    <text evidence="1">The sequence shown here is derived from an EMBL/GenBank/DDBJ whole genome shotgun (WGS) entry which is preliminary data.</text>
</comment>
<dbReference type="InterPro" id="IPR058705">
    <property type="entry name" value="A_ENA"/>
</dbReference>
<dbReference type="EMBL" id="JAUSSU010000007">
    <property type="protein sequence ID" value="MDQ0114407.1"/>
    <property type="molecule type" value="Genomic_DNA"/>
</dbReference>